<dbReference type="GO" id="GO:0008962">
    <property type="term" value="F:phosphatidylglycerophosphatase activity"/>
    <property type="evidence" value="ECO:0007669"/>
    <property type="project" value="InterPro"/>
</dbReference>
<dbReference type="NCBIfam" id="TIGR01662">
    <property type="entry name" value="HAD-SF-IIIA"/>
    <property type="match status" value="1"/>
</dbReference>
<protein>
    <recommendedName>
        <fullName evidence="5">HAD family hydrolase</fullName>
    </recommendedName>
</protein>
<dbReference type="PANTHER" id="PTHR46470">
    <property type="entry name" value="N-ACYLNEURAMINATE-9-PHOSPHATASE"/>
    <property type="match status" value="1"/>
</dbReference>
<keyword evidence="2" id="KW-0460">Magnesium</keyword>
<dbReference type="InterPro" id="IPR023214">
    <property type="entry name" value="HAD_sf"/>
</dbReference>
<dbReference type="STRING" id="1432562.WN59_01025"/>
<dbReference type="OrthoDB" id="9787572at2"/>
<sequence>MKLLEKYFLPSDYVKHFYSITPEYLKARGISAVITDLDNTLVGFDEAHANDVVINWFKTLNVHDIKVTIVSNGNRTRVSGFCDPHDIDYIFSAGKPLGKSFRKAVRMMDVEPSSTVMVGDQLMTDIFGANRAGLESILVLPVKKKDGWATLLNRRIERRIMKYFDRKGLINWGE</sequence>
<accession>A0A0M2SL87</accession>
<dbReference type="CDD" id="cd16416">
    <property type="entry name" value="HAD_BsYqeG-like"/>
    <property type="match status" value="1"/>
</dbReference>
<organism evidence="3 4">
    <name type="scientific">Salinicoccus sediminis</name>
    <dbReference type="NCBI Taxonomy" id="1432562"/>
    <lineage>
        <taxon>Bacteria</taxon>
        <taxon>Bacillati</taxon>
        <taxon>Bacillota</taxon>
        <taxon>Bacilli</taxon>
        <taxon>Bacillales</taxon>
        <taxon>Staphylococcaceae</taxon>
        <taxon>Salinicoccus</taxon>
    </lineage>
</organism>
<dbReference type="InterPro" id="IPR006549">
    <property type="entry name" value="HAD-SF_hydro_IIIA"/>
</dbReference>
<evidence type="ECO:0000313" key="4">
    <source>
        <dbReference type="Proteomes" id="UP000034287"/>
    </source>
</evidence>
<dbReference type="NCBIfam" id="TIGR01668">
    <property type="entry name" value="YqeG_hyp_ppase"/>
    <property type="match status" value="1"/>
</dbReference>
<comment type="caution">
    <text evidence="3">The sequence shown here is derived from an EMBL/GenBank/DDBJ whole genome shotgun (WGS) entry which is preliminary data.</text>
</comment>
<dbReference type="RefSeq" id="WP_046511238.1">
    <property type="nucleotide sequence ID" value="NZ_LAYZ01000001.1"/>
</dbReference>
<keyword evidence="1" id="KW-0378">Hydrolase</keyword>
<keyword evidence="4" id="KW-1185">Reference proteome</keyword>
<proteinExistence type="predicted"/>
<dbReference type="Gene3D" id="3.40.50.1000">
    <property type="entry name" value="HAD superfamily/HAD-like"/>
    <property type="match status" value="1"/>
</dbReference>
<dbReference type="Pfam" id="PF13242">
    <property type="entry name" value="Hydrolase_like"/>
    <property type="match status" value="1"/>
</dbReference>
<dbReference type="PATRIC" id="fig|1432562.3.peg.213"/>
<dbReference type="EMBL" id="LAYZ01000001">
    <property type="protein sequence ID" value="KKK35444.1"/>
    <property type="molecule type" value="Genomic_DNA"/>
</dbReference>
<dbReference type="InterPro" id="IPR010021">
    <property type="entry name" value="PGPP1/Gep4"/>
</dbReference>
<dbReference type="AlphaFoldDB" id="A0A0M2SL87"/>
<dbReference type="InterPro" id="IPR036412">
    <property type="entry name" value="HAD-like_sf"/>
</dbReference>
<gene>
    <name evidence="3" type="ORF">WN59_01025</name>
</gene>
<reference evidence="3 4" key="1">
    <citation type="submission" date="2015-04" db="EMBL/GenBank/DDBJ databases">
        <title>Taxonomic description and genome sequence of Salinicoccus sediminis sp. nov., a novel hyper halotolerant bacterium isolated from marine sediment.</title>
        <authorList>
            <person name="Mathan Kumar R."/>
            <person name="Kaur G."/>
            <person name="Kumar N."/>
            <person name="Kumar A."/>
            <person name="Singh N.K."/>
            <person name="Kaur N."/>
            <person name="Mayilraj S."/>
        </authorList>
    </citation>
    <scope>NUCLEOTIDE SEQUENCE [LARGE SCALE GENOMIC DNA]</scope>
    <source>
        <strain evidence="3 4">SV-16</strain>
    </source>
</reference>
<name>A0A0M2SL87_9STAP</name>
<evidence type="ECO:0000256" key="1">
    <source>
        <dbReference type="ARBA" id="ARBA00022801"/>
    </source>
</evidence>
<dbReference type="Proteomes" id="UP000034287">
    <property type="component" value="Unassembled WGS sequence"/>
</dbReference>
<evidence type="ECO:0000256" key="2">
    <source>
        <dbReference type="ARBA" id="ARBA00022842"/>
    </source>
</evidence>
<evidence type="ECO:0000313" key="3">
    <source>
        <dbReference type="EMBL" id="KKK35444.1"/>
    </source>
</evidence>
<evidence type="ECO:0008006" key="5">
    <source>
        <dbReference type="Google" id="ProtNLM"/>
    </source>
</evidence>
<dbReference type="InterPro" id="IPR051400">
    <property type="entry name" value="HAD-like_hydrolase"/>
</dbReference>
<dbReference type="SUPFAM" id="SSF56784">
    <property type="entry name" value="HAD-like"/>
    <property type="match status" value="1"/>
</dbReference>